<dbReference type="InterPro" id="IPR019331">
    <property type="entry name" value="FAM192A/Fyv6_N"/>
</dbReference>
<feature type="compositionally biased region" description="Basic and acidic residues" evidence="3">
    <location>
        <begin position="108"/>
        <end position="119"/>
    </location>
</feature>
<dbReference type="GO" id="GO:0005634">
    <property type="term" value="C:nucleus"/>
    <property type="evidence" value="ECO:0007669"/>
    <property type="project" value="UniProtKB-SubCell"/>
</dbReference>
<dbReference type="Proteomes" id="UP000319663">
    <property type="component" value="Unassembled WGS sequence"/>
</dbReference>
<feature type="domain" description="FAM192A/Fyv6 N-terminal" evidence="4">
    <location>
        <begin position="5"/>
        <end position="109"/>
    </location>
</feature>
<gene>
    <name evidence="5" type="ORF">MPDQ_003193</name>
</gene>
<evidence type="ECO:0000313" key="6">
    <source>
        <dbReference type="Proteomes" id="UP000319663"/>
    </source>
</evidence>
<keyword evidence="2" id="KW-0539">Nucleus</keyword>
<feature type="compositionally biased region" description="Polar residues" evidence="3">
    <location>
        <begin position="1"/>
        <end position="10"/>
    </location>
</feature>
<feature type="compositionally biased region" description="Basic and acidic residues" evidence="3">
    <location>
        <begin position="14"/>
        <end position="41"/>
    </location>
</feature>
<evidence type="ECO:0000313" key="5">
    <source>
        <dbReference type="EMBL" id="TQB68601.1"/>
    </source>
</evidence>
<dbReference type="PANTHER" id="PTHR13495:SF0">
    <property type="entry name" value="PSME3-INTERACTING PROTEIN"/>
    <property type="match status" value="1"/>
</dbReference>
<feature type="region of interest" description="Disordered" evidence="3">
    <location>
        <begin position="108"/>
        <end position="253"/>
    </location>
</feature>
<dbReference type="PANTHER" id="PTHR13495">
    <property type="entry name" value="NEFA-INTERACTING NUCLEAR PROTEIN NIP30"/>
    <property type="match status" value="1"/>
</dbReference>
<evidence type="ECO:0000259" key="4">
    <source>
        <dbReference type="Pfam" id="PF10187"/>
    </source>
</evidence>
<evidence type="ECO:0000256" key="3">
    <source>
        <dbReference type="SAM" id="MobiDB-lite"/>
    </source>
</evidence>
<feature type="compositionally biased region" description="Polar residues" evidence="3">
    <location>
        <begin position="167"/>
        <end position="181"/>
    </location>
</feature>
<protein>
    <recommendedName>
        <fullName evidence="4">FAM192A/Fyv6 N-terminal domain-containing protein</fullName>
    </recommendedName>
</protein>
<name>A0A507QLU0_MONPU</name>
<feature type="region of interest" description="Disordered" evidence="3">
    <location>
        <begin position="1"/>
        <end position="41"/>
    </location>
</feature>
<accession>A0A507QLU0</accession>
<dbReference type="OrthoDB" id="75807at2759"/>
<dbReference type="EMBL" id="VIFY01000204">
    <property type="protein sequence ID" value="TQB68601.1"/>
    <property type="molecule type" value="Genomic_DNA"/>
</dbReference>
<comment type="caution">
    <text evidence="5">The sequence shown here is derived from an EMBL/GenBank/DDBJ whole genome shotgun (WGS) entry which is preliminary data.</text>
</comment>
<sequence length="253" mass="28107">MSSGFVSAGTNEEPIERDNEWHRVQQELEEERRQKAEYGRQEGGKSLYEVLQQNKMAKQEAFEEKIRLKNQFRALDEDEVEFLDSLLESTRAQEATIKKETAEQLEVFRRQREQAERAALEGTTAENGPSAEEEDWKIPARKRRREKNKELLLPGKKRKSSAGESLGGNSSQKLQEASPSTKAPGGSDKVEVTPRSLPSEAVNVQKQPDTTVAEAAAGAGKKDYVYKATPQTKPAAKPPSLSLGLAGYSSDSE</sequence>
<evidence type="ECO:0000256" key="1">
    <source>
        <dbReference type="ARBA" id="ARBA00004123"/>
    </source>
</evidence>
<organism evidence="5 6">
    <name type="scientific">Monascus purpureus</name>
    <name type="common">Red mold</name>
    <name type="synonym">Monascus anka</name>
    <dbReference type="NCBI Taxonomy" id="5098"/>
    <lineage>
        <taxon>Eukaryota</taxon>
        <taxon>Fungi</taxon>
        <taxon>Dikarya</taxon>
        <taxon>Ascomycota</taxon>
        <taxon>Pezizomycotina</taxon>
        <taxon>Eurotiomycetes</taxon>
        <taxon>Eurotiomycetidae</taxon>
        <taxon>Eurotiales</taxon>
        <taxon>Aspergillaceae</taxon>
        <taxon>Monascus</taxon>
    </lineage>
</organism>
<dbReference type="STRING" id="5098.A0A507QLU0"/>
<evidence type="ECO:0000256" key="2">
    <source>
        <dbReference type="ARBA" id="ARBA00023242"/>
    </source>
</evidence>
<dbReference type="Pfam" id="PF10187">
    <property type="entry name" value="FAM192A_Fyv6_N"/>
    <property type="match status" value="1"/>
</dbReference>
<dbReference type="InterPro" id="IPR039845">
    <property type="entry name" value="FAM192A"/>
</dbReference>
<keyword evidence="6" id="KW-1185">Reference proteome</keyword>
<comment type="subcellular location">
    <subcellularLocation>
        <location evidence="1">Nucleus</location>
    </subcellularLocation>
</comment>
<proteinExistence type="predicted"/>
<dbReference type="AlphaFoldDB" id="A0A507QLU0"/>
<reference evidence="5 6" key="1">
    <citation type="submission" date="2019-06" db="EMBL/GenBank/DDBJ databases">
        <title>Wine fermentation using esterase from Monascus purpureus.</title>
        <authorList>
            <person name="Geng C."/>
            <person name="Zhang Y."/>
        </authorList>
    </citation>
    <scope>NUCLEOTIDE SEQUENCE [LARGE SCALE GENOMIC DNA]</scope>
    <source>
        <strain evidence="5">HQ1</strain>
    </source>
</reference>
<feature type="compositionally biased region" description="Low complexity" evidence="3">
    <location>
        <begin position="227"/>
        <end position="239"/>
    </location>
</feature>